<feature type="signal peptide" evidence="2">
    <location>
        <begin position="1"/>
        <end position="17"/>
    </location>
</feature>
<dbReference type="AlphaFoldDB" id="A0AAD8DM86"/>
<proteinExistence type="predicted"/>
<reference evidence="3" key="1">
    <citation type="submission" date="2023-03" db="EMBL/GenBank/DDBJ databases">
        <title>Chromosome-level genomes of two armyworms, Mythimna separata and Mythimna loreyi, provide insights into the biosynthesis and reception of sex pheromones.</title>
        <authorList>
            <person name="Zhao H."/>
        </authorList>
    </citation>
    <scope>NUCLEOTIDE SEQUENCE</scope>
    <source>
        <strain evidence="3">BeijingLab</strain>
        <tissue evidence="3">Pupa</tissue>
    </source>
</reference>
<gene>
    <name evidence="3" type="ORF">PYW07_010425</name>
</gene>
<feature type="region of interest" description="Disordered" evidence="1">
    <location>
        <begin position="290"/>
        <end position="339"/>
    </location>
</feature>
<keyword evidence="2" id="KW-0732">Signal</keyword>
<comment type="caution">
    <text evidence="3">The sequence shown here is derived from an EMBL/GenBank/DDBJ whole genome shotgun (WGS) entry which is preliminary data.</text>
</comment>
<feature type="compositionally biased region" description="Polar residues" evidence="1">
    <location>
        <begin position="296"/>
        <end position="307"/>
    </location>
</feature>
<protein>
    <submittedName>
        <fullName evidence="3">Uncharacterized protein</fullName>
    </submittedName>
</protein>
<feature type="compositionally biased region" description="Polar residues" evidence="1">
    <location>
        <begin position="114"/>
        <end position="131"/>
    </location>
</feature>
<evidence type="ECO:0000313" key="4">
    <source>
        <dbReference type="Proteomes" id="UP001231518"/>
    </source>
</evidence>
<organism evidence="3 4">
    <name type="scientific">Mythimna separata</name>
    <name type="common">Oriental armyworm</name>
    <name type="synonym">Pseudaletia separata</name>
    <dbReference type="NCBI Taxonomy" id="271217"/>
    <lineage>
        <taxon>Eukaryota</taxon>
        <taxon>Metazoa</taxon>
        <taxon>Ecdysozoa</taxon>
        <taxon>Arthropoda</taxon>
        <taxon>Hexapoda</taxon>
        <taxon>Insecta</taxon>
        <taxon>Pterygota</taxon>
        <taxon>Neoptera</taxon>
        <taxon>Endopterygota</taxon>
        <taxon>Lepidoptera</taxon>
        <taxon>Glossata</taxon>
        <taxon>Ditrysia</taxon>
        <taxon>Noctuoidea</taxon>
        <taxon>Noctuidae</taxon>
        <taxon>Noctuinae</taxon>
        <taxon>Hadenini</taxon>
        <taxon>Mythimna</taxon>
    </lineage>
</organism>
<accession>A0AAD8DM86</accession>
<dbReference type="EMBL" id="JARGEI010000026">
    <property type="protein sequence ID" value="KAJ8708300.1"/>
    <property type="molecule type" value="Genomic_DNA"/>
</dbReference>
<name>A0AAD8DM86_MYTSE</name>
<feature type="compositionally biased region" description="Basic and acidic residues" evidence="1">
    <location>
        <begin position="330"/>
        <end position="339"/>
    </location>
</feature>
<dbReference type="Pfam" id="PF15868">
    <property type="entry name" value="MBF2"/>
    <property type="match status" value="1"/>
</dbReference>
<feature type="compositionally biased region" description="Basic and acidic residues" evidence="1">
    <location>
        <begin position="183"/>
        <end position="198"/>
    </location>
</feature>
<evidence type="ECO:0000256" key="1">
    <source>
        <dbReference type="SAM" id="MobiDB-lite"/>
    </source>
</evidence>
<evidence type="ECO:0000313" key="3">
    <source>
        <dbReference type="EMBL" id="KAJ8708300.1"/>
    </source>
</evidence>
<sequence length="365" mass="39599">MFVKVLAVIGFVAVASAADLSVGAGGGKLIFEQNITASPAIWQQVKTVSVNASNSTDEVISRVVVIDNRPEKDGEAKVTEGGAGHKNVTIELKSPAVFRGLDFSVQVFADEENTQVAQHPKTTGFETQNPQLPKDLNVDENQKPKDGDDIILGAPKPTVSSTTQVNKDDQQKIQPPTLVGKDQPTRLYRDTEEQKTKDQATVTPVEADATKDIKVNENATKTVADIDENLKKALDSIFENNKTDDTQKTLPVMPQAESDDLSILRDDEENRKVRQAAKGIVVPALPKELDDHTTAKSELSSSTTAKSVAQEKNVPKVVSEVSSTTSSDNLKTKLPEDVKTTQELEQNIKGPHFGHHHAVPLPYVN</sequence>
<feature type="compositionally biased region" description="Basic and acidic residues" evidence="1">
    <location>
        <begin position="136"/>
        <end position="148"/>
    </location>
</feature>
<keyword evidence="4" id="KW-1185">Reference proteome</keyword>
<dbReference type="Proteomes" id="UP001231518">
    <property type="component" value="Chromosome 25"/>
</dbReference>
<feature type="chain" id="PRO_5041913751" evidence="2">
    <location>
        <begin position="18"/>
        <end position="365"/>
    </location>
</feature>
<evidence type="ECO:0000256" key="2">
    <source>
        <dbReference type="SAM" id="SignalP"/>
    </source>
</evidence>
<feature type="region of interest" description="Disordered" evidence="1">
    <location>
        <begin position="114"/>
        <end position="203"/>
    </location>
</feature>
<feature type="compositionally biased region" description="Low complexity" evidence="1">
    <location>
        <begin position="317"/>
        <end position="327"/>
    </location>
</feature>
<dbReference type="InterPro" id="IPR031734">
    <property type="entry name" value="MBF2"/>
</dbReference>